<dbReference type="RefSeq" id="WP_203909176.1">
    <property type="nucleotide sequence ID" value="NZ_BONY01000018.1"/>
</dbReference>
<protein>
    <submittedName>
        <fullName evidence="1">Uncharacterized protein</fullName>
    </submittedName>
</protein>
<accession>A0A8J3VFF9</accession>
<dbReference type="EMBL" id="BONY01000018">
    <property type="protein sequence ID" value="GIH05319.1"/>
    <property type="molecule type" value="Genomic_DNA"/>
</dbReference>
<evidence type="ECO:0000313" key="1">
    <source>
        <dbReference type="EMBL" id="GIH05319.1"/>
    </source>
</evidence>
<reference evidence="1" key="1">
    <citation type="submission" date="2021-01" db="EMBL/GenBank/DDBJ databases">
        <title>Whole genome shotgun sequence of Rhizocola hellebori NBRC 109834.</title>
        <authorList>
            <person name="Komaki H."/>
            <person name="Tamura T."/>
        </authorList>
    </citation>
    <scope>NUCLEOTIDE SEQUENCE</scope>
    <source>
        <strain evidence="1">NBRC 109834</strain>
    </source>
</reference>
<dbReference type="Proteomes" id="UP000612899">
    <property type="component" value="Unassembled WGS sequence"/>
</dbReference>
<sequence length="202" mass="21239">MRIYRFYSCLTVEDVLSKHWKTLLSVVTTAVVVSAAVVTPAAASAASGGVDGGSHAAARAAKVAAGVQILTPGKTTEVVLTSKAKVGVTARIICYVSSWGPAYGGGLVRFELFVSCQGGTPEQLGATMDMYWVYLGESQQVPGSYNSCQEVQFPSLACWSNGPCFQAGTYYDGLADLRAVDSAGRTYSATLYAPLRWVGCPV</sequence>
<proteinExistence type="predicted"/>
<keyword evidence="2" id="KW-1185">Reference proteome</keyword>
<comment type="caution">
    <text evidence="1">The sequence shown here is derived from an EMBL/GenBank/DDBJ whole genome shotgun (WGS) entry which is preliminary data.</text>
</comment>
<gene>
    <name evidence="1" type="ORF">Rhe02_33860</name>
</gene>
<organism evidence="1 2">
    <name type="scientific">Rhizocola hellebori</name>
    <dbReference type="NCBI Taxonomy" id="1392758"/>
    <lineage>
        <taxon>Bacteria</taxon>
        <taxon>Bacillati</taxon>
        <taxon>Actinomycetota</taxon>
        <taxon>Actinomycetes</taxon>
        <taxon>Micromonosporales</taxon>
        <taxon>Micromonosporaceae</taxon>
        <taxon>Rhizocola</taxon>
    </lineage>
</organism>
<dbReference type="AlphaFoldDB" id="A0A8J3VFF9"/>
<evidence type="ECO:0000313" key="2">
    <source>
        <dbReference type="Proteomes" id="UP000612899"/>
    </source>
</evidence>
<name>A0A8J3VFF9_9ACTN</name>